<reference evidence="4 5" key="1">
    <citation type="submission" date="2020-08" db="EMBL/GenBank/DDBJ databases">
        <title>Genomic Encyclopedia of Type Strains, Phase III (KMG-III): the genomes of soil and plant-associated and newly described type strains.</title>
        <authorList>
            <person name="Whitman W."/>
        </authorList>
    </citation>
    <scope>NUCLEOTIDE SEQUENCE [LARGE SCALE GENOMIC DNA]</scope>
    <source>
        <strain evidence="4 5">CECT 8840</strain>
    </source>
</reference>
<name>A0A7W7QT27_9ACTN</name>
<dbReference type="Proteomes" id="UP000552644">
    <property type="component" value="Unassembled WGS sequence"/>
</dbReference>
<proteinExistence type="predicted"/>
<dbReference type="InterPro" id="IPR036661">
    <property type="entry name" value="Luciferase-like_sf"/>
</dbReference>
<protein>
    <submittedName>
        <fullName evidence="4">Putative FMN-dependent luciferase-like monooxygenase</fullName>
    </submittedName>
</protein>
<keyword evidence="5" id="KW-1185">Reference proteome</keyword>
<evidence type="ECO:0000313" key="5">
    <source>
        <dbReference type="Proteomes" id="UP000552644"/>
    </source>
</evidence>
<gene>
    <name evidence="4" type="ORF">FHS44_006190</name>
</gene>
<evidence type="ECO:0000256" key="2">
    <source>
        <dbReference type="ARBA" id="ARBA00023033"/>
    </source>
</evidence>
<dbReference type="InterPro" id="IPR050766">
    <property type="entry name" value="Bact_Lucif_Oxidored"/>
</dbReference>
<dbReference type="PANTHER" id="PTHR30137:SF8">
    <property type="entry name" value="BLR5498 PROTEIN"/>
    <property type="match status" value="1"/>
</dbReference>
<dbReference type="EMBL" id="JACHJP010000008">
    <property type="protein sequence ID" value="MBB4919054.1"/>
    <property type="molecule type" value="Genomic_DNA"/>
</dbReference>
<dbReference type="InterPro" id="IPR011251">
    <property type="entry name" value="Luciferase-like_dom"/>
</dbReference>
<feature type="domain" description="Luciferase-like" evidence="3">
    <location>
        <begin position="1"/>
        <end position="292"/>
    </location>
</feature>
<organism evidence="4 5">
    <name type="scientific">Streptosporangium saharense</name>
    <dbReference type="NCBI Taxonomy" id="1706840"/>
    <lineage>
        <taxon>Bacteria</taxon>
        <taxon>Bacillati</taxon>
        <taxon>Actinomycetota</taxon>
        <taxon>Actinomycetes</taxon>
        <taxon>Streptosporangiales</taxon>
        <taxon>Streptosporangiaceae</taxon>
        <taxon>Streptosporangium</taxon>
    </lineage>
</organism>
<evidence type="ECO:0000313" key="4">
    <source>
        <dbReference type="EMBL" id="MBB4919054.1"/>
    </source>
</evidence>
<dbReference type="GO" id="GO:0016705">
    <property type="term" value="F:oxidoreductase activity, acting on paired donors, with incorporation or reduction of molecular oxygen"/>
    <property type="evidence" value="ECO:0007669"/>
    <property type="project" value="InterPro"/>
</dbReference>
<dbReference type="SUPFAM" id="SSF51679">
    <property type="entry name" value="Bacterial luciferase-like"/>
    <property type="match status" value="1"/>
</dbReference>
<accession>A0A7W7QT27</accession>
<keyword evidence="1" id="KW-0560">Oxidoreductase</keyword>
<comment type="caution">
    <text evidence="4">The sequence shown here is derived from an EMBL/GenBank/DDBJ whole genome shotgun (WGS) entry which is preliminary data.</text>
</comment>
<dbReference type="GO" id="GO:0004497">
    <property type="term" value="F:monooxygenase activity"/>
    <property type="evidence" value="ECO:0007669"/>
    <property type="project" value="UniProtKB-KW"/>
</dbReference>
<dbReference type="Gene3D" id="3.20.20.30">
    <property type="entry name" value="Luciferase-like domain"/>
    <property type="match status" value="1"/>
</dbReference>
<sequence length="335" mass="36967">MEIGIFSTGNLAGDPSVGATTTERLRGLVRLAQRAEQAGFDVFAVGEAHKPPATVSSPAVLLAHIAAVTSTVQLSTAVSLITVNDPVRLAEDYATVQHLADGRLGLMFGRGVDPGIYRWYGLDPAETVEIASERYDLFRRLWSEESVDWTGRYRPPLEGFTVVPRPLTDRLPLVWQTSIRTRALVEQTARYGDGFFANYVFFSAEQAAPHVRYFRERYAAYGHGTAESAPVGSGAKVHVRLRSQDALREFEAQGYDLSAWPYDTLDEAIRHSALTVGSPAQVLDKIAHFQEQYGGYRRQLFSIDLPGGTVDQMLEQVDLLGEHVLPSLRATYAHA</sequence>
<dbReference type="Pfam" id="PF00296">
    <property type="entry name" value="Bac_luciferase"/>
    <property type="match status" value="1"/>
</dbReference>
<dbReference type="PANTHER" id="PTHR30137">
    <property type="entry name" value="LUCIFERASE-LIKE MONOOXYGENASE"/>
    <property type="match status" value="1"/>
</dbReference>
<keyword evidence="2 4" id="KW-0503">Monooxygenase</keyword>
<evidence type="ECO:0000256" key="1">
    <source>
        <dbReference type="ARBA" id="ARBA00023002"/>
    </source>
</evidence>
<dbReference type="GO" id="GO:0005829">
    <property type="term" value="C:cytosol"/>
    <property type="evidence" value="ECO:0007669"/>
    <property type="project" value="TreeGrafter"/>
</dbReference>
<dbReference type="AlphaFoldDB" id="A0A7W7QT27"/>
<evidence type="ECO:0000259" key="3">
    <source>
        <dbReference type="Pfam" id="PF00296"/>
    </source>
</evidence>
<dbReference type="RefSeq" id="WP_184720881.1">
    <property type="nucleotide sequence ID" value="NZ_JACHJP010000008.1"/>
</dbReference>